<dbReference type="AlphaFoldDB" id="L1ICD8"/>
<dbReference type="KEGG" id="gtt:GUITHDRAFT_119928"/>
<evidence type="ECO:0000313" key="7">
    <source>
        <dbReference type="Proteomes" id="UP000011087"/>
    </source>
</evidence>
<dbReference type="STRING" id="905079.L1ICD8"/>
<dbReference type="Pfam" id="PF00400">
    <property type="entry name" value="WD40"/>
    <property type="match status" value="2"/>
</dbReference>
<accession>L1ICD8</accession>
<proteinExistence type="predicted"/>
<organism evidence="5">
    <name type="scientific">Guillardia theta (strain CCMP2712)</name>
    <name type="common">Cryptophyte</name>
    <dbReference type="NCBI Taxonomy" id="905079"/>
    <lineage>
        <taxon>Eukaryota</taxon>
        <taxon>Cryptophyceae</taxon>
        <taxon>Pyrenomonadales</taxon>
        <taxon>Geminigeraceae</taxon>
        <taxon>Guillardia</taxon>
    </lineage>
</organism>
<dbReference type="HOGENOM" id="CLU_280667_0_0_1"/>
<dbReference type="Gene3D" id="2.60.200.20">
    <property type="match status" value="1"/>
</dbReference>
<dbReference type="PANTHER" id="PTHR13720">
    <property type="entry name" value="WD-40 REPEAT PROTEIN"/>
    <property type="match status" value="1"/>
</dbReference>
<dbReference type="GeneID" id="17290608"/>
<keyword evidence="7" id="KW-1185">Reference proteome</keyword>
<dbReference type="CDD" id="cd00060">
    <property type="entry name" value="FHA"/>
    <property type="match status" value="1"/>
</dbReference>
<dbReference type="OrthoDB" id="47802at2759"/>
<keyword evidence="2" id="KW-0677">Repeat</keyword>
<keyword evidence="1 3" id="KW-0853">WD repeat</keyword>
<dbReference type="Pfam" id="PF00498">
    <property type="entry name" value="FHA"/>
    <property type="match status" value="1"/>
</dbReference>
<dbReference type="EnsemblProtists" id="EKX33883">
    <property type="protein sequence ID" value="EKX33883"/>
    <property type="gene ID" value="GUITHDRAFT_119928"/>
</dbReference>
<gene>
    <name evidence="5" type="ORF">GUITHDRAFT_119928</name>
</gene>
<dbReference type="SUPFAM" id="SSF49879">
    <property type="entry name" value="SMAD/FHA domain"/>
    <property type="match status" value="1"/>
</dbReference>
<evidence type="ECO:0000313" key="6">
    <source>
        <dbReference type="EnsemblProtists" id="EKX33883"/>
    </source>
</evidence>
<evidence type="ECO:0000259" key="4">
    <source>
        <dbReference type="PROSITE" id="PS50006"/>
    </source>
</evidence>
<reference evidence="5 7" key="1">
    <citation type="journal article" date="2012" name="Nature">
        <title>Algal genomes reveal evolutionary mosaicism and the fate of nucleomorphs.</title>
        <authorList>
            <consortium name="DOE Joint Genome Institute"/>
            <person name="Curtis B.A."/>
            <person name="Tanifuji G."/>
            <person name="Burki F."/>
            <person name="Gruber A."/>
            <person name="Irimia M."/>
            <person name="Maruyama S."/>
            <person name="Arias M.C."/>
            <person name="Ball S.G."/>
            <person name="Gile G.H."/>
            <person name="Hirakawa Y."/>
            <person name="Hopkins J.F."/>
            <person name="Kuo A."/>
            <person name="Rensing S.A."/>
            <person name="Schmutz J."/>
            <person name="Symeonidi A."/>
            <person name="Elias M."/>
            <person name="Eveleigh R.J."/>
            <person name="Herman E.K."/>
            <person name="Klute M.J."/>
            <person name="Nakayama T."/>
            <person name="Obornik M."/>
            <person name="Reyes-Prieto A."/>
            <person name="Armbrust E.V."/>
            <person name="Aves S.J."/>
            <person name="Beiko R.G."/>
            <person name="Coutinho P."/>
            <person name="Dacks J.B."/>
            <person name="Durnford D.G."/>
            <person name="Fast N.M."/>
            <person name="Green B.R."/>
            <person name="Grisdale C.J."/>
            <person name="Hempel F."/>
            <person name="Henrissat B."/>
            <person name="Hoppner M.P."/>
            <person name="Ishida K."/>
            <person name="Kim E."/>
            <person name="Koreny L."/>
            <person name="Kroth P.G."/>
            <person name="Liu Y."/>
            <person name="Malik S.B."/>
            <person name="Maier U.G."/>
            <person name="McRose D."/>
            <person name="Mock T."/>
            <person name="Neilson J.A."/>
            <person name="Onodera N.T."/>
            <person name="Poole A.M."/>
            <person name="Pritham E.J."/>
            <person name="Richards T.A."/>
            <person name="Rocap G."/>
            <person name="Roy S.W."/>
            <person name="Sarai C."/>
            <person name="Schaack S."/>
            <person name="Shirato S."/>
            <person name="Slamovits C.H."/>
            <person name="Spencer D.F."/>
            <person name="Suzuki S."/>
            <person name="Worden A.Z."/>
            <person name="Zauner S."/>
            <person name="Barry K."/>
            <person name="Bell C."/>
            <person name="Bharti A.K."/>
            <person name="Crow J.A."/>
            <person name="Grimwood J."/>
            <person name="Kramer R."/>
            <person name="Lindquist E."/>
            <person name="Lucas S."/>
            <person name="Salamov A."/>
            <person name="McFadden G.I."/>
            <person name="Lane C.E."/>
            <person name="Keeling P.J."/>
            <person name="Gray M.W."/>
            <person name="Grigoriev I.V."/>
            <person name="Archibald J.M."/>
        </authorList>
    </citation>
    <scope>NUCLEOTIDE SEQUENCE</scope>
    <source>
        <strain evidence="5 7">CCMP2712</strain>
    </source>
</reference>
<feature type="repeat" description="WD" evidence="3">
    <location>
        <begin position="938"/>
        <end position="979"/>
    </location>
</feature>
<dbReference type="InterPro" id="IPR036322">
    <property type="entry name" value="WD40_repeat_dom_sf"/>
</dbReference>
<dbReference type="PaxDb" id="55529-EKX33883"/>
<evidence type="ECO:0000313" key="5">
    <source>
        <dbReference type="EMBL" id="EKX33883.1"/>
    </source>
</evidence>
<dbReference type="PANTHER" id="PTHR13720:SF33">
    <property type="entry name" value="HELP DOMAIN-CONTAINING PROTEIN"/>
    <property type="match status" value="1"/>
</dbReference>
<dbReference type="eggNOG" id="KOG2106">
    <property type="taxonomic scope" value="Eukaryota"/>
</dbReference>
<dbReference type="InterPro" id="IPR000253">
    <property type="entry name" value="FHA_dom"/>
</dbReference>
<evidence type="ECO:0000256" key="3">
    <source>
        <dbReference type="PROSITE-ProRule" id="PRU00221"/>
    </source>
</evidence>
<dbReference type="RefSeq" id="XP_005820863.1">
    <property type="nucleotide sequence ID" value="XM_005820806.1"/>
</dbReference>
<sequence length="1119" mass="124434">MYGQGYNALLKFRGGDGEMIVCSTIAMAWNAGPAMIAVNKEGLQGRCGVGGGAAWKRVAGKVDSRMHARGNLYAQQDLGKVRDEEQEQYFGDGWGKGHAWPEGGQHRKESFQRNAGWIYDGRSTKEEGGGHGAAVEEQPAVGARAILQVFRSMQKMPGEIRVGHTFTMGRDKGCSVPLDWDGVSRHHLTIQALESPDEAIRWFILSHGTNGTFVNGKKIADSSQCALKDGDVIGLGKGRIVKVDGRIEEKELLYQVAGRPQRRILSRLLRADRSSFKYQFVFRNPFENNSSYVPPQNGRVYTTPASSQDDDKGEINFPCKSAVFQPSWYKNIKTPGRSLSNLRLELDYVYSFSSGGRDPADVRSNVKYLIDGRIVYPAGSMGVVFDPISNTQEYFTDHDGFINVLALHPNKRIVATGGVATWSRRTAENKPSVSIFVWDSCGPGGKPTRISKPFARQHEASLQAMSFSTSGEKLVTVGGDSKNKSRVIVYETTWLLEHNPFVLESKKKLSDDVMSAQRNVYWDSPPIFDEDGLHFAQTVDRLSRVWNYKKFHKDPTKSMVTMGGVMTPQRAYSIAWIPPSWFPSSQAPLKAVPAMGLQLGDIFMFDKVGSDYTVIHKIEQAHSGEILCLRFIVKESTAAEIEENGIFQYLLSGGRDGKIRAWDAKLSWREPVMEVDLRDVVEDGLESVVAVRSLDYNPRTNKLIAATSMNSIFEIDLSVLRERGWQWPFDACKRVMNSHFGSVESIARWPSGDKARRKFHAASTSRDGFVRMWDCEARTERLNRYMGMPGLSIDVSSECLDEPGTSEALQFSPDCKILAVISGRRQIHTFDCIRYSVPAPQGQEEVYFGDGKLKEREKQLREKRHVYMLAHKGNENKTAPKAVKFVGSKLKPEPFAAGLIRNPPTDGIVHKIGAKHEAPRADALKRQLPVFKHLCSSVGKHATTITNMDFSADSRLLRTSDNSGELLYWNVANLTSISRAGDLRDVRWANFSVPFMWELKGIWEGSSKPSNISVVDAQPQLGVAAVALENHQARSPLLLSPSSPACSRSLSAAFRVVTRWRRGSVILGMTFTNDSKFLLTCGSLDNCVLQWRNSKAEGDGQVNVRAGASSFPILTRADD</sequence>
<dbReference type="InterPro" id="IPR001680">
    <property type="entry name" value="WD40_rpt"/>
</dbReference>
<dbReference type="InterPro" id="IPR008984">
    <property type="entry name" value="SMAD_FHA_dom_sf"/>
</dbReference>
<name>L1ICD8_GUITC</name>
<dbReference type="EMBL" id="JH993126">
    <property type="protein sequence ID" value="EKX33883.1"/>
    <property type="molecule type" value="Genomic_DNA"/>
</dbReference>
<reference evidence="6" key="3">
    <citation type="submission" date="2016-03" db="UniProtKB">
        <authorList>
            <consortium name="EnsemblProtists"/>
        </authorList>
    </citation>
    <scope>IDENTIFICATION</scope>
</reference>
<dbReference type="SUPFAM" id="SSF50978">
    <property type="entry name" value="WD40 repeat-like"/>
    <property type="match status" value="2"/>
</dbReference>
<dbReference type="Proteomes" id="UP000011087">
    <property type="component" value="Unassembled WGS sequence"/>
</dbReference>
<feature type="domain" description="FHA" evidence="4">
    <location>
        <begin position="166"/>
        <end position="219"/>
    </location>
</feature>
<dbReference type="Gene3D" id="2.130.10.10">
    <property type="entry name" value="YVTN repeat-like/Quinoprotein amine dehydrogenase"/>
    <property type="match status" value="3"/>
</dbReference>
<dbReference type="InterPro" id="IPR015943">
    <property type="entry name" value="WD40/YVTN_repeat-like_dom_sf"/>
</dbReference>
<dbReference type="SMART" id="SM00240">
    <property type="entry name" value="FHA"/>
    <property type="match status" value="1"/>
</dbReference>
<dbReference type="SMART" id="SM00320">
    <property type="entry name" value="WD40"/>
    <property type="match status" value="7"/>
</dbReference>
<reference evidence="7" key="2">
    <citation type="submission" date="2012-11" db="EMBL/GenBank/DDBJ databases">
        <authorList>
            <person name="Kuo A."/>
            <person name="Curtis B.A."/>
            <person name="Tanifuji G."/>
            <person name="Burki F."/>
            <person name="Gruber A."/>
            <person name="Irimia M."/>
            <person name="Maruyama S."/>
            <person name="Arias M.C."/>
            <person name="Ball S.G."/>
            <person name="Gile G.H."/>
            <person name="Hirakawa Y."/>
            <person name="Hopkins J.F."/>
            <person name="Rensing S.A."/>
            <person name="Schmutz J."/>
            <person name="Symeonidi A."/>
            <person name="Elias M."/>
            <person name="Eveleigh R.J."/>
            <person name="Herman E.K."/>
            <person name="Klute M.J."/>
            <person name="Nakayama T."/>
            <person name="Obornik M."/>
            <person name="Reyes-Prieto A."/>
            <person name="Armbrust E.V."/>
            <person name="Aves S.J."/>
            <person name="Beiko R.G."/>
            <person name="Coutinho P."/>
            <person name="Dacks J.B."/>
            <person name="Durnford D.G."/>
            <person name="Fast N.M."/>
            <person name="Green B.R."/>
            <person name="Grisdale C."/>
            <person name="Hempe F."/>
            <person name="Henrissat B."/>
            <person name="Hoppner M.P."/>
            <person name="Ishida K.-I."/>
            <person name="Kim E."/>
            <person name="Koreny L."/>
            <person name="Kroth P.G."/>
            <person name="Liu Y."/>
            <person name="Malik S.-B."/>
            <person name="Maier U.G."/>
            <person name="McRose D."/>
            <person name="Mock T."/>
            <person name="Neilson J.A."/>
            <person name="Onodera N.T."/>
            <person name="Poole A.M."/>
            <person name="Pritham E.J."/>
            <person name="Richards T.A."/>
            <person name="Rocap G."/>
            <person name="Roy S.W."/>
            <person name="Sarai C."/>
            <person name="Schaack S."/>
            <person name="Shirato S."/>
            <person name="Slamovits C.H."/>
            <person name="Spencer D.F."/>
            <person name="Suzuki S."/>
            <person name="Worden A.Z."/>
            <person name="Zauner S."/>
            <person name="Barry K."/>
            <person name="Bell C."/>
            <person name="Bharti A.K."/>
            <person name="Crow J.A."/>
            <person name="Grimwood J."/>
            <person name="Kramer R."/>
            <person name="Lindquist E."/>
            <person name="Lucas S."/>
            <person name="Salamov A."/>
            <person name="McFadden G.I."/>
            <person name="Lane C.E."/>
            <person name="Keeling P.J."/>
            <person name="Gray M.W."/>
            <person name="Grigoriev I.V."/>
            <person name="Archibald J.M."/>
        </authorList>
    </citation>
    <scope>NUCLEOTIDE SEQUENCE</scope>
    <source>
        <strain evidence="7">CCMP2712</strain>
    </source>
</reference>
<feature type="repeat" description="WD" evidence="3">
    <location>
        <begin position="648"/>
        <end position="663"/>
    </location>
</feature>
<dbReference type="PROSITE" id="PS50006">
    <property type="entry name" value="FHA_DOMAIN"/>
    <property type="match status" value="1"/>
</dbReference>
<evidence type="ECO:0000256" key="1">
    <source>
        <dbReference type="ARBA" id="ARBA00022574"/>
    </source>
</evidence>
<evidence type="ECO:0000256" key="2">
    <source>
        <dbReference type="ARBA" id="ARBA00022737"/>
    </source>
</evidence>
<dbReference type="InterPro" id="IPR050630">
    <property type="entry name" value="WD_repeat_EMAP"/>
</dbReference>
<dbReference type="PROSITE" id="PS50082">
    <property type="entry name" value="WD_REPEATS_2"/>
    <property type="match status" value="2"/>
</dbReference>
<protein>
    <recommendedName>
        <fullName evidence="4">FHA domain-containing protein</fullName>
    </recommendedName>
</protein>